<keyword evidence="5 9" id="KW-0808">Transferase</keyword>
<dbReference type="GO" id="GO:1990259">
    <property type="term" value="F:histone H2AQ104 methyltransferase activity"/>
    <property type="evidence" value="ECO:0007669"/>
    <property type="project" value="TreeGrafter"/>
</dbReference>
<gene>
    <name evidence="9" type="ORF">LSAA_9366</name>
</gene>
<dbReference type="GO" id="GO:0032040">
    <property type="term" value="C:small-subunit processome"/>
    <property type="evidence" value="ECO:0007669"/>
    <property type="project" value="TreeGrafter"/>
</dbReference>
<keyword evidence="4 9" id="KW-0489">Methyltransferase</keyword>
<accession>A0A7R8CXN2</accession>
<evidence type="ECO:0000313" key="10">
    <source>
        <dbReference type="Proteomes" id="UP000675881"/>
    </source>
</evidence>
<keyword evidence="3" id="KW-0698">rRNA processing</keyword>
<dbReference type="InterPro" id="IPR029063">
    <property type="entry name" value="SAM-dependent_MTases_sf"/>
</dbReference>
<dbReference type="GO" id="GO:0031428">
    <property type="term" value="C:box C/D methylation guide snoRNP complex"/>
    <property type="evidence" value="ECO:0007669"/>
    <property type="project" value="TreeGrafter"/>
</dbReference>
<protein>
    <recommendedName>
        <fullName evidence="2">rRNA 2'-O-methyltransferase fibrillarin</fullName>
    </recommendedName>
    <alternativeName>
        <fullName evidence="7">Histone-glutamine methyltransferase</fullName>
    </alternativeName>
</protein>
<comment type="similarity">
    <text evidence="1">Belongs to the methyltransferase superfamily. Fibrillarin family.</text>
</comment>
<reference evidence="9" key="1">
    <citation type="submission" date="2021-02" db="EMBL/GenBank/DDBJ databases">
        <authorList>
            <person name="Bekaert M."/>
        </authorList>
    </citation>
    <scope>NUCLEOTIDE SEQUENCE</scope>
    <source>
        <strain evidence="9">IoA-00</strain>
    </source>
</reference>
<evidence type="ECO:0000256" key="6">
    <source>
        <dbReference type="ARBA" id="ARBA00022884"/>
    </source>
</evidence>
<organism evidence="9 10">
    <name type="scientific">Lepeophtheirus salmonis</name>
    <name type="common">Salmon louse</name>
    <name type="synonym">Caligus salmonis</name>
    <dbReference type="NCBI Taxonomy" id="72036"/>
    <lineage>
        <taxon>Eukaryota</taxon>
        <taxon>Metazoa</taxon>
        <taxon>Ecdysozoa</taxon>
        <taxon>Arthropoda</taxon>
        <taxon>Crustacea</taxon>
        <taxon>Multicrustacea</taxon>
        <taxon>Hexanauplia</taxon>
        <taxon>Copepoda</taxon>
        <taxon>Siphonostomatoida</taxon>
        <taxon>Caligidae</taxon>
        <taxon>Lepeophtheirus</taxon>
    </lineage>
</organism>
<evidence type="ECO:0000256" key="8">
    <source>
        <dbReference type="ARBA" id="ARBA00047568"/>
    </source>
</evidence>
<sequence length="152" mass="16558">MCDKRARGFLVSKHIFWGRTFHMVYRKIGVAGFSPRGRGAPRGGGGRGDACGEKHVVVEAHQHEGVFIAPASETSISHVSDVVGPEAMVYAMEFFSSVINMTKKRKTWIPLSKMLGRCIGSVLYLGAASVSHVSDVVGLEAMVYAMEFSHRS</sequence>
<dbReference type="AlphaFoldDB" id="A0A7R8CXN2"/>
<dbReference type="GO" id="GO:0003723">
    <property type="term" value="F:RNA binding"/>
    <property type="evidence" value="ECO:0007669"/>
    <property type="project" value="UniProtKB-KW"/>
</dbReference>
<evidence type="ECO:0000256" key="2">
    <source>
        <dbReference type="ARBA" id="ARBA00015190"/>
    </source>
</evidence>
<keyword evidence="10" id="KW-1185">Reference proteome</keyword>
<comment type="catalytic activity">
    <reaction evidence="8">
        <text>L-glutaminyl-[histone H2A] + S-adenosyl-L-methionine = N(5)-methyl-L-glutaminyl-[histone H2A] + S-adenosyl-L-homocysteine + H(+)</text>
        <dbReference type="Rhea" id="RHEA:50904"/>
        <dbReference type="Rhea" id="RHEA-COMP:12837"/>
        <dbReference type="Rhea" id="RHEA-COMP:12839"/>
        <dbReference type="ChEBI" id="CHEBI:15378"/>
        <dbReference type="ChEBI" id="CHEBI:30011"/>
        <dbReference type="ChEBI" id="CHEBI:57856"/>
        <dbReference type="ChEBI" id="CHEBI:59789"/>
        <dbReference type="ChEBI" id="CHEBI:61891"/>
    </reaction>
</comment>
<evidence type="ECO:0000256" key="3">
    <source>
        <dbReference type="ARBA" id="ARBA00022552"/>
    </source>
</evidence>
<dbReference type="GO" id="GO:0000494">
    <property type="term" value="P:box C/D sno(s)RNA 3'-end processing"/>
    <property type="evidence" value="ECO:0007669"/>
    <property type="project" value="TreeGrafter"/>
</dbReference>
<dbReference type="PANTHER" id="PTHR10335">
    <property type="entry name" value="RRNA 2-O-METHYLTRANSFERASE FIBRILLARIN"/>
    <property type="match status" value="1"/>
</dbReference>
<dbReference type="Gene3D" id="3.40.50.150">
    <property type="entry name" value="Vaccinia Virus protein VP39"/>
    <property type="match status" value="2"/>
</dbReference>
<dbReference type="EMBL" id="HG994584">
    <property type="protein sequence ID" value="CAF2961686.1"/>
    <property type="molecule type" value="Genomic_DNA"/>
</dbReference>
<evidence type="ECO:0000256" key="7">
    <source>
        <dbReference type="ARBA" id="ARBA00032245"/>
    </source>
</evidence>
<name>A0A7R8CXN2_LEPSM</name>
<evidence type="ECO:0000256" key="4">
    <source>
        <dbReference type="ARBA" id="ARBA00022603"/>
    </source>
</evidence>
<dbReference type="Pfam" id="PF01269">
    <property type="entry name" value="Fibrillarin"/>
    <property type="match status" value="2"/>
</dbReference>
<dbReference type="PANTHER" id="PTHR10335:SF17">
    <property type="entry name" value="FIBRILLARIN"/>
    <property type="match status" value="1"/>
</dbReference>
<dbReference type="GO" id="GO:0008649">
    <property type="term" value="F:rRNA methyltransferase activity"/>
    <property type="evidence" value="ECO:0007669"/>
    <property type="project" value="TreeGrafter"/>
</dbReference>
<keyword evidence="6" id="KW-0694">RNA-binding</keyword>
<evidence type="ECO:0000313" key="9">
    <source>
        <dbReference type="EMBL" id="CAF2961686.1"/>
    </source>
</evidence>
<dbReference type="InterPro" id="IPR000692">
    <property type="entry name" value="Fibrillarin"/>
</dbReference>
<evidence type="ECO:0000256" key="1">
    <source>
        <dbReference type="ARBA" id="ARBA00010632"/>
    </source>
</evidence>
<proteinExistence type="inferred from homology"/>
<dbReference type="Proteomes" id="UP000675881">
    <property type="component" value="Chromosome 5"/>
</dbReference>
<evidence type="ECO:0000256" key="5">
    <source>
        <dbReference type="ARBA" id="ARBA00022679"/>
    </source>
</evidence>